<dbReference type="SUPFAM" id="SSF81383">
    <property type="entry name" value="F-box domain"/>
    <property type="match status" value="1"/>
</dbReference>
<dbReference type="AlphaFoldDB" id="A0A1B6D2C2"/>
<dbReference type="PROSITE" id="PS50181">
    <property type="entry name" value="FBOX"/>
    <property type="match status" value="1"/>
</dbReference>
<dbReference type="InterPro" id="IPR001810">
    <property type="entry name" value="F-box_dom"/>
</dbReference>
<feature type="domain" description="F-box" evidence="1">
    <location>
        <begin position="1"/>
        <end position="43"/>
    </location>
</feature>
<accession>A0A1B6D2C2</accession>
<reference evidence="2" key="1">
    <citation type="submission" date="2015-12" db="EMBL/GenBank/DDBJ databases">
        <title>De novo transcriptome assembly of four potential Pierce s Disease insect vectors from Arizona vineyards.</title>
        <authorList>
            <person name="Tassone E.E."/>
        </authorList>
    </citation>
    <scope>NUCLEOTIDE SEQUENCE</scope>
</reference>
<dbReference type="EMBL" id="GEDC01017470">
    <property type="protein sequence ID" value="JAS19828.1"/>
    <property type="molecule type" value="Transcribed_RNA"/>
</dbReference>
<name>A0A1B6D2C2_9HEMI</name>
<organism evidence="2">
    <name type="scientific">Clastoptera arizonana</name>
    <name type="common">Arizona spittle bug</name>
    <dbReference type="NCBI Taxonomy" id="38151"/>
    <lineage>
        <taxon>Eukaryota</taxon>
        <taxon>Metazoa</taxon>
        <taxon>Ecdysozoa</taxon>
        <taxon>Arthropoda</taxon>
        <taxon>Hexapoda</taxon>
        <taxon>Insecta</taxon>
        <taxon>Pterygota</taxon>
        <taxon>Neoptera</taxon>
        <taxon>Paraneoptera</taxon>
        <taxon>Hemiptera</taxon>
        <taxon>Auchenorrhyncha</taxon>
        <taxon>Cercopoidea</taxon>
        <taxon>Clastopteridae</taxon>
        <taxon>Clastoptera</taxon>
    </lineage>
</organism>
<sequence length="423" mass="48488">MICIEQLPSEVLEHILLYLSPGDIYSWNEACGVELSGSFWKRTCLRDGVIAKEEEKEINNWKEEYFAYLNWKIGNFHRRNFLCAHQPVKIHKSNVFIPCGNKLNVCSVEDGECVEEVLMSKKVDIFGAYVVSVEGEIVRVYKYSCGTYSHFRTIVVHAKEVSISVDRASECSLCRDEITATMNDDHVVLYQHRHKLLTVVNLESNTFTHHDIDCSFLFGLNISCNRLYTLLLSCNKYIVTGYNLTSKHWHGPVVVSQNAAGVLVPKLLCNDALIVALVTFFISSYNTLKVLSGGGETLHLVQIDNNLYWFCLERDRIVYPKSSSVLEVWDSHRPETVKTITVDPGFTSGITVSTCVLVVVYECHLDVYNYYDCLRLYTIVFDEPKLVPLINKWYCVVFCEDGNNVSVYDFKKGRHKREIINYD</sequence>
<proteinExistence type="predicted"/>
<gene>
    <name evidence="2" type="ORF">g.6513</name>
</gene>
<protein>
    <recommendedName>
        <fullName evidence="1">F-box domain-containing protein</fullName>
    </recommendedName>
</protein>
<dbReference type="InterPro" id="IPR036047">
    <property type="entry name" value="F-box-like_dom_sf"/>
</dbReference>
<evidence type="ECO:0000313" key="2">
    <source>
        <dbReference type="EMBL" id="JAS19828.1"/>
    </source>
</evidence>
<evidence type="ECO:0000259" key="1">
    <source>
        <dbReference type="PROSITE" id="PS50181"/>
    </source>
</evidence>